<protein>
    <submittedName>
        <fullName evidence="1">Uncharacterized protein</fullName>
    </submittedName>
</protein>
<comment type="caution">
    <text evidence="1">The sequence shown here is derived from an EMBL/GenBank/DDBJ whole genome shotgun (WGS) entry which is preliminary data.</text>
</comment>
<sequence length="226" mass="26380">MARKKDKQKALEMRKRGMSYSQIKEKLKVSKSTLSEWLHDMPLSEKRIRELRADSPQRIERYRNAMKAKRDAKNRVAYQNIARRIGVISDREFLIAGLFLYWAEGSKTKIFSIGLTNTNPSMLILFIRWLKFFNVPKSKLKVHLHLYSDMNTRKQINFWSKTLGIPTTQFRKPYIKKTKLSSLTYTNGFGQGTCSVILDNGSICSEVMMGIQYIQDILLNKQKIAF</sequence>
<dbReference type="Proteomes" id="UP000034923">
    <property type="component" value="Unassembled WGS sequence"/>
</dbReference>
<organism evidence="1 2">
    <name type="scientific">Candidatus Nomurabacteria bacterium GW2011_GWB1_35_20</name>
    <dbReference type="NCBI Taxonomy" id="1618740"/>
    <lineage>
        <taxon>Bacteria</taxon>
        <taxon>Candidatus Nomuraibacteriota</taxon>
    </lineage>
</organism>
<dbReference type="EMBL" id="LBQE01000006">
    <property type="protein sequence ID" value="KKP72579.1"/>
    <property type="molecule type" value="Genomic_DNA"/>
</dbReference>
<name>A0A0G0BSZ3_9BACT</name>
<accession>A0A0G0BSZ3</accession>
<gene>
    <name evidence="1" type="ORF">UR70_C0006G0030</name>
</gene>
<dbReference type="Pfam" id="PF13384">
    <property type="entry name" value="HTH_23"/>
    <property type="match status" value="1"/>
</dbReference>
<evidence type="ECO:0000313" key="1">
    <source>
        <dbReference type="EMBL" id="KKP72579.1"/>
    </source>
</evidence>
<evidence type="ECO:0000313" key="2">
    <source>
        <dbReference type="Proteomes" id="UP000034923"/>
    </source>
</evidence>
<reference evidence="1 2" key="1">
    <citation type="journal article" date="2015" name="Nature">
        <title>rRNA introns, odd ribosomes, and small enigmatic genomes across a large radiation of phyla.</title>
        <authorList>
            <person name="Brown C.T."/>
            <person name="Hug L.A."/>
            <person name="Thomas B.C."/>
            <person name="Sharon I."/>
            <person name="Castelle C.J."/>
            <person name="Singh A."/>
            <person name="Wilkins M.J."/>
            <person name="Williams K.H."/>
            <person name="Banfield J.F."/>
        </authorList>
    </citation>
    <scope>NUCLEOTIDE SEQUENCE [LARGE SCALE GENOMIC DNA]</scope>
</reference>
<proteinExistence type="predicted"/>
<dbReference type="AlphaFoldDB" id="A0A0G0BSZ3"/>